<dbReference type="AlphaFoldDB" id="A0A6M3JBV9"/>
<dbReference type="EMBL" id="MT142535">
    <property type="protein sequence ID" value="QJA84804.1"/>
    <property type="molecule type" value="Genomic_DNA"/>
</dbReference>
<proteinExistence type="predicted"/>
<gene>
    <name evidence="3" type="ORF">MM415A00148_0022</name>
    <name evidence="2" type="ORF">MM415B00245_0029</name>
</gene>
<evidence type="ECO:0000313" key="3">
    <source>
        <dbReference type="EMBL" id="QJA84804.1"/>
    </source>
</evidence>
<evidence type="ECO:0000313" key="2">
    <source>
        <dbReference type="EMBL" id="QJA67323.1"/>
    </source>
</evidence>
<accession>A0A6M3JBV9</accession>
<feature type="region of interest" description="Disordered" evidence="1">
    <location>
        <begin position="533"/>
        <end position="564"/>
    </location>
</feature>
<protein>
    <submittedName>
        <fullName evidence="2">Uncharacterized protein</fullName>
    </submittedName>
</protein>
<organism evidence="2">
    <name type="scientific">viral metagenome</name>
    <dbReference type="NCBI Taxonomy" id="1070528"/>
    <lineage>
        <taxon>unclassified sequences</taxon>
        <taxon>metagenomes</taxon>
        <taxon>organismal metagenomes</taxon>
    </lineage>
</organism>
<evidence type="ECO:0000256" key="1">
    <source>
        <dbReference type="SAM" id="MobiDB-lite"/>
    </source>
</evidence>
<feature type="compositionally biased region" description="Gly residues" evidence="1">
    <location>
        <begin position="590"/>
        <end position="599"/>
    </location>
</feature>
<feature type="region of interest" description="Disordered" evidence="1">
    <location>
        <begin position="579"/>
        <end position="599"/>
    </location>
</feature>
<reference evidence="2" key="1">
    <citation type="submission" date="2020-03" db="EMBL/GenBank/DDBJ databases">
        <title>The deep terrestrial virosphere.</title>
        <authorList>
            <person name="Holmfeldt K."/>
            <person name="Nilsson E."/>
            <person name="Simone D."/>
            <person name="Lopez-Fernandez M."/>
            <person name="Wu X."/>
            <person name="de Brujin I."/>
            <person name="Lundin D."/>
            <person name="Andersson A."/>
            <person name="Bertilsson S."/>
            <person name="Dopson M."/>
        </authorList>
    </citation>
    <scope>NUCLEOTIDE SEQUENCE</scope>
    <source>
        <strain evidence="3">MM415A00148</strain>
        <strain evidence="2">MM415B00245</strain>
    </source>
</reference>
<name>A0A6M3JBV9_9ZZZZ</name>
<dbReference type="EMBL" id="MT141569">
    <property type="protein sequence ID" value="QJA67323.1"/>
    <property type="molecule type" value="Genomic_DNA"/>
</dbReference>
<sequence length="599" mass="66993">MSKKPDGQFDMTMMKQVQDHATDLVTRHGARNEMFEYQLRMYLLDWEEKAAIEKKMEGAKLTISPDVRNRIIGAVRLLVATDPVWSVPELLNVQAVLDNGDAMELLAKRLWLAASNVVQNPPLFEIVLSMVLFAECHIGITRTADLVEQAKGASKAAEYRAEEIARSTPIIFDVWDPRDGYPELDNMGTQAYYREVKTTSGSVMDEFGDDAKVLYPDGDRYKMVVLCNYMDHIYRHVWTQGTERPIRQEKHDLPFLPVTVQLGEGSMLFSEPENQRQPMGYGLWKSGMWARQNLAWTVAYSNLYAVGANAMFEEQLNAQGQGVTHSKNRPGGVITVPQGAGWKMMDQSMVVNPALIQMMSLADQKVGESTIYAQTLGEPLGGNAPFSMVALLHQAGRLPLMVPQRKAARALAKVMKKALVWLKKEPSEYDYEHIMGEMKAADIPEHFELEATLKIDLPQDDLQNTKVATMAATGEDPLVSKRWAREKTLSIGQSDKMQEEIWGERASGMKFQQYVMEQMLRLQEMQARLEQGAQGMPPKGMPPQQRQPLPQQGMPMTPEGMPMEEPMPEGLPMQGPVMPGQEPGMAGEPGSMGAGGMLE</sequence>